<name>A0A0F9E501_9ZZZZ</name>
<comment type="caution">
    <text evidence="1">The sequence shown here is derived from an EMBL/GenBank/DDBJ whole genome shotgun (WGS) entry which is preliminary data.</text>
</comment>
<reference evidence="1" key="1">
    <citation type="journal article" date="2015" name="Nature">
        <title>Complex archaea that bridge the gap between prokaryotes and eukaryotes.</title>
        <authorList>
            <person name="Spang A."/>
            <person name="Saw J.H."/>
            <person name="Jorgensen S.L."/>
            <person name="Zaremba-Niedzwiedzka K."/>
            <person name="Martijn J."/>
            <person name="Lind A.E."/>
            <person name="van Eijk R."/>
            <person name="Schleper C."/>
            <person name="Guy L."/>
            <person name="Ettema T.J."/>
        </authorList>
    </citation>
    <scope>NUCLEOTIDE SEQUENCE</scope>
</reference>
<dbReference type="AlphaFoldDB" id="A0A0F9E501"/>
<evidence type="ECO:0000313" key="1">
    <source>
        <dbReference type="EMBL" id="KKL24986.1"/>
    </source>
</evidence>
<protein>
    <submittedName>
        <fullName evidence="1">Uncharacterized protein</fullName>
    </submittedName>
</protein>
<gene>
    <name evidence="1" type="ORF">LCGC14_2409800</name>
</gene>
<proteinExistence type="predicted"/>
<feature type="non-terminal residue" evidence="1">
    <location>
        <position position="51"/>
    </location>
</feature>
<organism evidence="1">
    <name type="scientific">marine sediment metagenome</name>
    <dbReference type="NCBI Taxonomy" id="412755"/>
    <lineage>
        <taxon>unclassified sequences</taxon>
        <taxon>metagenomes</taxon>
        <taxon>ecological metagenomes</taxon>
    </lineage>
</organism>
<dbReference type="EMBL" id="LAZR01036384">
    <property type="protein sequence ID" value="KKL24986.1"/>
    <property type="molecule type" value="Genomic_DNA"/>
</dbReference>
<accession>A0A0F9E501</accession>
<sequence>MIDFCFQGWIRGARITLVIDVATGKDLDVRTVPDTEIVANLGNGTWAISLA</sequence>